<dbReference type="AlphaFoldDB" id="A0A2H0RAN6"/>
<dbReference type="PANTHER" id="PTHR39961">
    <property type="entry name" value="HYPOTHETICAL CYTOSOLIC PROTEIN"/>
    <property type="match status" value="1"/>
</dbReference>
<evidence type="ECO:0008006" key="3">
    <source>
        <dbReference type="Google" id="ProtNLM"/>
    </source>
</evidence>
<organism evidence="1 2">
    <name type="scientific">candidate division WWE3 bacterium CG10_big_fil_rev_8_21_14_0_10_32_10</name>
    <dbReference type="NCBI Taxonomy" id="1975090"/>
    <lineage>
        <taxon>Bacteria</taxon>
        <taxon>Katanobacteria</taxon>
    </lineage>
</organism>
<reference evidence="1 2" key="1">
    <citation type="submission" date="2017-09" db="EMBL/GenBank/DDBJ databases">
        <title>Depth-based differentiation of microbial function through sediment-hosted aquifers and enrichment of novel symbionts in the deep terrestrial subsurface.</title>
        <authorList>
            <person name="Probst A.J."/>
            <person name="Ladd B."/>
            <person name="Jarett J.K."/>
            <person name="Geller-Mcgrath D.E."/>
            <person name="Sieber C.M."/>
            <person name="Emerson J.B."/>
            <person name="Anantharaman K."/>
            <person name="Thomas B.C."/>
            <person name="Malmstrom R."/>
            <person name="Stieglmeier M."/>
            <person name="Klingl A."/>
            <person name="Woyke T."/>
            <person name="Ryan C.M."/>
            <person name="Banfield J.F."/>
        </authorList>
    </citation>
    <scope>NUCLEOTIDE SEQUENCE [LARGE SCALE GENOMIC DNA]</scope>
    <source>
        <strain evidence="1">CG10_big_fil_rev_8_21_14_0_10_32_10</strain>
    </source>
</reference>
<dbReference type="Proteomes" id="UP000230214">
    <property type="component" value="Unassembled WGS sequence"/>
</dbReference>
<protein>
    <recommendedName>
        <fullName evidence="3">DUF458 domain-containing protein</fullName>
    </recommendedName>
</protein>
<gene>
    <name evidence="1" type="ORF">COV24_02650</name>
</gene>
<name>A0A2H0RAN6_UNCKA</name>
<evidence type="ECO:0000313" key="2">
    <source>
        <dbReference type="Proteomes" id="UP000230214"/>
    </source>
</evidence>
<accession>A0A2H0RAN6</accession>
<sequence length="166" mass="18810">MKISNFNTAKFSSQTYGNNMLIKDVINIIVNYMSFDPKNAYSFIIGTDSTGKNDGNKISYISAIIIHKVGKGGIYFWHKRRDIGYSLYERIFKEANMSIELTEVFLNELKLRNIHNFSFEIHVDVGTKGKTRGIVNEVIGMIRAMGHKVVVKPNSFAASKVADKYT</sequence>
<dbReference type="PANTHER" id="PTHR39961:SF1">
    <property type="entry name" value="DUF458 DOMAIN-CONTAINING PROTEIN"/>
    <property type="match status" value="1"/>
</dbReference>
<dbReference type="Pfam" id="PF04308">
    <property type="entry name" value="RNaseH_like"/>
    <property type="match status" value="1"/>
</dbReference>
<dbReference type="EMBL" id="PCXU01000024">
    <property type="protein sequence ID" value="PIR43416.1"/>
    <property type="molecule type" value="Genomic_DNA"/>
</dbReference>
<evidence type="ECO:0000313" key="1">
    <source>
        <dbReference type="EMBL" id="PIR43416.1"/>
    </source>
</evidence>
<proteinExistence type="predicted"/>
<comment type="caution">
    <text evidence="1">The sequence shown here is derived from an EMBL/GenBank/DDBJ whole genome shotgun (WGS) entry which is preliminary data.</text>
</comment>
<dbReference type="InterPro" id="IPR007405">
    <property type="entry name" value="Phage_KVP40_Orf299"/>
</dbReference>